<dbReference type="PANTHER" id="PTHR38340">
    <property type="entry name" value="S-LAYER PROTEIN"/>
    <property type="match status" value="1"/>
</dbReference>
<feature type="region of interest" description="Disordered" evidence="3">
    <location>
        <begin position="178"/>
        <end position="215"/>
    </location>
</feature>
<evidence type="ECO:0000313" key="5">
    <source>
        <dbReference type="Proteomes" id="UP000530564"/>
    </source>
</evidence>
<protein>
    <recommendedName>
        <fullName evidence="6">Calcium-binding protein</fullName>
    </recommendedName>
</protein>
<evidence type="ECO:0000256" key="2">
    <source>
        <dbReference type="ARBA" id="ARBA00022525"/>
    </source>
</evidence>
<dbReference type="InterPro" id="IPR018511">
    <property type="entry name" value="Hemolysin-typ_Ca-bd_CS"/>
</dbReference>
<keyword evidence="2" id="KW-0964">Secreted</keyword>
<dbReference type="AlphaFoldDB" id="A0A840A251"/>
<dbReference type="InterPro" id="IPR011049">
    <property type="entry name" value="Serralysin-like_metalloprot_C"/>
</dbReference>
<dbReference type="GO" id="GO:0005576">
    <property type="term" value="C:extracellular region"/>
    <property type="evidence" value="ECO:0007669"/>
    <property type="project" value="UniProtKB-SubCell"/>
</dbReference>
<evidence type="ECO:0000313" key="4">
    <source>
        <dbReference type="EMBL" id="MBB3891522.1"/>
    </source>
</evidence>
<gene>
    <name evidence="4" type="ORF">GGQ61_002250</name>
</gene>
<evidence type="ECO:0000256" key="1">
    <source>
        <dbReference type="ARBA" id="ARBA00004613"/>
    </source>
</evidence>
<comment type="subcellular location">
    <subcellularLocation>
        <location evidence="1">Secreted</location>
    </subcellularLocation>
</comment>
<dbReference type="RefSeq" id="WP_221220997.1">
    <property type="nucleotide sequence ID" value="NZ_JACIDK010000003.1"/>
</dbReference>
<dbReference type="PANTHER" id="PTHR38340:SF1">
    <property type="entry name" value="S-LAYER PROTEIN"/>
    <property type="match status" value="1"/>
</dbReference>
<evidence type="ECO:0000256" key="3">
    <source>
        <dbReference type="SAM" id="MobiDB-lite"/>
    </source>
</evidence>
<name>A0A840A251_9CAUL</name>
<accession>A0A840A251</accession>
<proteinExistence type="predicted"/>
<organism evidence="4 5">
    <name type="scientific">Phenylobacterium haematophilum</name>
    <dbReference type="NCBI Taxonomy" id="98513"/>
    <lineage>
        <taxon>Bacteria</taxon>
        <taxon>Pseudomonadati</taxon>
        <taxon>Pseudomonadota</taxon>
        <taxon>Alphaproteobacteria</taxon>
        <taxon>Caulobacterales</taxon>
        <taxon>Caulobacteraceae</taxon>
        <taxon>Phenylobacterium</taxon>
    </lineage>
</organism>
<dbReference type="EMBL" id="JACIDK010000003">
    <property type="protein sequence ID" value="MBB3891522.1"/>
    <property type="molecule type" value="Genomic_DNA"/>
</dbReference>
<comment type="caution">
    <text evidence="4">The sequence shown here is derived from an EMBL/GenBank/DDBJ whole genome shotgun (WGS) entry which is preliminary data.</text>
</comment>
<dbReference type="InterPro" id="IPR050557">
    <property type="entry name" value="RTX_toxin/Mannuronan_C5-epim"/>
</dbReference>
<sequence>MDNVVPFAPRPSAGGGWTAAERARLSELADRLAEGGAKVEVVYGVTDEGDPWCVIKDDQEEVLIHVARINGQFVIHDASSDAIQEGETLWAACDRLLGGDWREARDDVVVSLSARQVQTFIALVVAATFIHEVDDAEAATPAATDHAEAVAATAPLAIVAASAQSNDEVQRQDLLAPQNHGAGEDVQPASASTGGEDQASPTAAQPPAAETPDTAPAAPAALDAQTEPNHDAAPPAEDVRQGRVIEGTAGDDTLRGGDGDDTLSGGAGHDSLLGGAGADQLYGGDGADTLDGGGAPEGRFDILDGGAGDDLIHLSATTIAVGGAGADTFTIGAPPPGGGLLGVVFDFSAGEGDRLTYRGRDVNVVNHKEQPNIFEGMHTAGNQSFTPTPGQRVEVDLDGDGQLDGYLLLGHGRPGGPGTPPDPNMVVVVEAHAFGDPADYAAFRASQNDGTFI</sequence>
<keyword evidence="5" id="KW-1185">Reference proteome</keyword>
<dbReference type="InterPro" id="IPR001343">
    <property type="entry name" value="Hemolysn_Ca-bd"/>
</dbReference>
<feature type="region of interest" description="Disordered" evidence="3">
    <location>
        <begin position="223"/>
        <end position="242"/>
    </location>
</feature>
<evidence type="ECO:0008006" key="6">
    <source>
        <dbReference type="Google" id="ProtNLM"/>
    </source>
</evidence>
<dbReference type="PRINTS" id="PR00313">
    <property type="entry name" value="CABNDNGRPT"/>
</dbReference>
<dbReference type="SUPFAM" id="SSF51120">
    <property type="entry name" value="beta-Roll"/>
    <property type="match status" value="1"/>
</dbReference>
<feature type="compositionally biased region" description="Low complexity" evidence="3">
    <location>
        <begin position="201"/>
        <end position="215"/>
    </location>
</feature>
<dbReference type="Gene3D" id="2.150.10.10">
    <property type="entry name" value="Serralysin-like metalloprotease, C-terminal"/>
    <property type="match status" value="2"/>
</dbReference>
<reference evidence="4 5" key="1">
    <citation type="submission" date="2020-08" db="EMBL/GenBank/DDBJ databases">
        <title>Genomic Encyclopedia of Type Strains, Phase IV (KMG-IV): sequencing the most valuable type-strain genomes for metagenomic binning, comparative biology and taxonomic classification.</title>
        <authorList>
            <person name="Goeker M."/>
        </authorList>
    </citation>
    <scope>NUCLEOTIDE SEQUENCE [LARGE SCALE GENOMIC DNA]</scope>
    <source>
        <strain evidence="4 5">DSM 21793</strain>
    </source>
</reference>
<dbReference type="Proteomes" id="UP000530564">
    <property type="component" value="Unassembled WGS sequence"/>
</dbReference>
<dbReference type="Pfam" id="PF00353">
    <property type="entry name" value="HemolysinCabind"/>
    <property type="match status" value="2"/>
</dbReference>
<feature type="region of interest" description="Disordered" evidence="3">
    <location>
        <begin position="247"/>
        <end position="271"/>
    </location>
</feature>
<dbReference type="GO" id="GO:0005509">
    <property type="term" value="F:calcium ion binding"/>
    <property type="evidence" value="ECO:0007669"/>
    <property type="project" value="InterPro"/>
</dbReference>
<dbReference type="PROSITE" id="PS00330">
    <property type="entry name" value="HEMOLYSIN_CALCIUM"/>
    <property type="match status" value="3"/>
</dbReference>